<protein>
    <recommendedName>
        <fullName evidence="3">Nucleotidyltransferase</fullName>
    </recommendedName>
</protein>
<dbReference type="RefSeq" id="WP_095606893.1">
    <property type="nucleotide sequence ID" value="NZ_NSKE01000007.1"/>
</dbReference>
<gene>
    <name evidence="1" type="ORF">CK503_11160</name>
</gene>
<dbReference type="Proteomes" id="UP000218831">
    <property type="component" value="Unassembled WGS sequence"/>
</dbReference>
<dbReference type="InterPro" id="IPR014942">
    <property type="entry name" value="AbiEii"/>
</dbReference>
<accession>A0A2A2GA62</accession>
<dbReference type="Gene3D" id="3.30.460.40">
    <property type="match status" value="1"/>
</dbReference>
<name>A0A2A2GA62_9BACT</name>
<dbReference type="Pfam" id="PF08843">
    <property type="entry name" value="AbiEii"/>
    <property type="match status" value="1"/>
</dbReference>
<dbReference type="AlphaFoldDB" id="A0A2A2GA62"/>
<organism evidence="1 2">
    <name type="scientific">Fodinibius salipaludis</name>
    <dbReference type="NCBI Taxonomy" id="2032627"/>
    <lineage>
        <taxon>Bacteria</taxon>
        <taxon>Pseudomonadati</taxon>
        <taxon>Balneolota</taxon>
        <taxon>Balneolia</taxon>
        <taxon>Balneolales</taxon>
        <taxon>Balneolaceae</taxon>
        <taxon>Fodinibius</taxon>
    </lineage>
</organism>
<proteinExistence type="predicted"/>
<dbReference type="OrthoDB" id="5918411at2"/>
<evidence type="ECO:0000313" key="1">
    <source>
        <dbReference type="EMBL" id="PAU93702.1"/>
    </source>
</evidence>
<reference evidence="1 2" key="1">
    <citation type="submission" date="2017-08" db="EMBL/GenBank/DDBJ databases">
        <title>Aliifodinibius alkalisoli sp. nov., isolated from saline alkaline soil.</title>
        <authorList>
            <person name="Liu D."/>
            <person name="Zhang G."/>
        </authorList>
    </citation>
    <scope>NUCLEOTIDE SEQUENCE [LARGE SCALE GENOMIC DNA]</scope>
    <source>
        <strain evidence="1 2">WN023</strain>
    </source>
</reference>
<keyword evidence="2" id="KW-1185">Reference proteome</keyword>
<comment type="caution">
    <text evidence="1">The sequence shown here is derived from an EMBL/GenBank/DDBJ whole genome shotgun (WGS) entry which is preliminary data.</text>
</comment>
<sequence>MASSYKIKLSSFNQEGLKDVIQILETVFQKFDVDFYVIGALAKDMWLSKEKVQTRATRDVDLAIFISESRDYEEIKSTLIKEHDFKEVSTNAFALLTPYGYPVDLLPFGSVEIDEAVEVEGGGLTKVHVNGFKEIYQQGLAPILTDEGLTFKVASLASIILLKLIAFDDRPEKRTQDIKDVGIIIHHYFHIESRLIYDKHNDLFTQGDFELIDIAAYVIGRELNAIISDNETLRNRVLDILSLSEKYHHRIPELMAQNAKLTVEQSKKILREVAQGIKQ</sequence>
<evidence type="ECO:0000313" key="2">
    <source>
        <dbReference type="Proteomes" id="UP000218831"/>
    </source>
</evidence>
<dbReference type="EMBL" id="NSKE01000007">
    <property type="protein sequence ID" value="PAU93702.1"/>
    <property type="molecule type" value="Genomic_DNA"/>
</dbReference>
<evidence type="ECO:0008006" key="3">
    <source>
        <dbReference type="Google" id="ProtNLM"/>
    </source>
</evidence>